<dbReference type="InterPro" id="IPR058941">
    <property type="entry name" value="HTH_AT3G52170-like"/>
</dbReference>
<evidence type="ECO:0000313" key="3">
    <source>
        <dbReference type="Proteomes" id="UP000826271"/>
    </source>
</evidence>
<comment type="caution">
    <text evidence="2">The sequence shown here is derived from an EMBL/GenBank/DDBJ whole genome shotgun (WGS) entry which is preliminary data.</text>
</comment>
<dbReference type="PANTHER" id="PTHR34568:SF1">
    <property type="entry name" value="DNA BINDING PROTEIN"/>
    <property type="match status" value="1"/>
</dbReference>
<dbReference type="Proteomes" id="UP000826271">
    <property type="component" value="Unassembled WGS sequence"/>
</dbReference>
<gene>
    <name evidence="2" type="ORF">BUALT_Bualt01G0095000</name>
</gene>
<dbReference type="AlphaFoldDB" id="A0AAV6Y6U8"/>
<dbReference type="PANTHER" id="PTHR34568">
    <property type="entry name" value="RRM DOMAIN-CONTAINING PROTEIN"/>
    <property type="match status" value="1"/>
</dbReference>
<evidence type="ECO:0000259" key="1">
    <source>
        <dbReference type="Pfam" id="PF25896"/>
    </source>
</evidence>
<accession>A0AAV6Y6U8</accession>
<protein>
    <recommendedName>
        <fullName evidence="1">AT3G52170-like helix-turn-helix domain-containing protein</fullName>
    </recommendedName>
</protein>
<sequence>MHAIKGGWAGQAFALASSNDAGGKKSRIRRSKEERKAMVESFINKYQKSNDGIFPSLNLTHKEVGGSFYTVREIVREIIQENRVLAPPKVSLDEHGHFRFLQQNPLGSISVEPENDLSVSDKLHIVAPQITTEELISSSSTHLKGPDPLELNDEQIVNGLSKTPEKDEGSDRANISPTIPNQYQVKYVEEVSNSSENLPQSRSEEFENEKVVNGGELFEESLDSDKPLITNGVPIYNQDSKDGVKDAEVSQAVTFHVNSNFVVEKFPLRPVSRIIHDLDGQSGKLGEAAGINHGHSVEESAINHDKMMVVESSSGLVNEKEKEYDSIVKLNGEYGDEKVVLNVHGPSFDVADVSDIESKATTKASDSTEGLISKDSTAIGSKTIAQYKNDLTKGSNPVLDRINLETWEGASKRPEKNPLLTLVKSFISAFVKFWTE</sequence>
<reference evidence="2" key="1">
    <citation type="submission" date="2019-10" db="EMBL/GenBank/DDBJ databases">
        <authorList>
            <person name="Zhang R."/>
            <person name="Pan Y."/>
            <person name="Wang J."/>
            <person name="Ma R."/>
            <person name="Yu S."/>
        </authorList>
    </citation>
    <scope>NUCLEOTIDE SEQUENCE</scope>
    <source>
        <strain evidence="2">LA-IB0</strain>
        <tissue evidence="2">Leaf</tissue>
    </source>
</reference>
<keyword evidence="3" id="KW-1185">Reference proteome</keyword>
<dbReference type="InterPro" id="IPR058942">
    <property type="entry name" value="AT3G52170-like"/>
</dbReference>
<dbReference type="Pfam" id="PF25896">
    <property type="entry name" value="HTH_AT3G52170"/>
    <property type="match status" value="1"/>
</dbReference>
<proteinExistence type="predicted"/>
<name>A0AAV6Y6U8_9LAMI</name>
<organism evidence="2 3">
    <name type="scientific">Buddleja alternifolia</name>
    <dbReference type="NCBI Taxonomy" id="168488"/>
    <lineage>
        <taxon>Eukaryota</taxon>
        <taxon>Viridiplantae</taxon>
        <taxon>Streptophyta</taxon>
        <taxon>Embryophyta</taxon>
        <taxon>Tracheophyta</taxon>
        <taxon>Spermatophyta</taxon>
        <taxon>Magnoliopsida</taxon>
        <taxon>eudicotyledons</taxon>
        <taxon>Gunneridae</taxon>
        <taxon>Pentapetalae</taxon>
        <taxon>asterids</taxon>
        <taxon>lamiids</taxon>
        <taxon>Lamiales</taxon>
        <taxon>Scrophulariaceae</taxon>
        <taxon>Buddlejeae</taxon>
        <taxon>Buddleja</taxon>
    </lineage>
</organism>
<evidence type="ECO:0000313" key="2">
    <source>
        <dbReference type="EMBL" id="KAG8390549.1"/>
    </source>
</evidence>
<dbReference type="EMBL" id="WHWC01000001">
    <property type="protein sequence ID" value="KAG8390549.1"/>
    <property type="molecule type" value="Genomic_DNA"/>
</dbReference>
<feature type="domain" description="AT3G52170-like helix-turn-helix" evidence="1">
    <location>
        <begin position="31"/>
        <end position="79"/>
    </location>
</feature>